<dbReference type="Proteomes" id="UP000735302">
    <property type="component" value="Unassembled WGS sequence"/>
</dbReference>
<comment type="caution">
    <text evidence="1">The sequence shown here is derived from an EMBL/GenBank/DDBJ whole genome shotgun (WGS) entry which is preliminary data.</text>
</comment>
<sequence>MIESETEGFLRISGRIRYPLCHRRPGRGRENKRMEITQKKRERGESLLKRMKSEGRVEEKGEIERDGKDVEEAVLVSCRMSTTEWR</sequence>
<keyword evidence="2" id="KW-1185">Reference proteome</keyword>
<name>A0AAV3ZNZ7_9GAST</name>
<gene>
    <name evidence="1" type="ORF">PoB_002343700</name>
</gene>
<accession>A0AAV3ZNZ7</accession>
<dbReference type="EMBL" id="BLXT01002711">
    <property type="protein sequence ID" value="GFN96931.1"/>
    <property type="molecule type" value="Genomic_DNA"/>
</dbReference>
<evidence type="ECO:0000313" key="2">
    <source>
        <dbReference type="Proteomes" id="UP000735302"/>
    </source>
</evidence>
<organism evidence="1 2">
    <name type="scientific">Plakobranchus ocellatus</name>
    <dbReference type="NCBI Taxonomy" id="259542"/>
    <lineage>
        <taxon>Eukaryota</taxon>
        <taxon>Metazoa</taxon>
        <taxon>Spiralia</taxon>
        <taxon>Lophotrochozoa</taxon>
        <taxon>Mollusca</taxon>
        <taxon>Gastropoda</taxon>
        <taxon>Heterobranchia</taxon>
        <taxon>Euthyneura</taxon>
        <taxon>Panpulmonata</taxon>
        <taxon>Sacoglossa</taxon>
        <taxon>Placobranchoidea</taxon>
        <taxon>Plakobranchidae</taxon>
        <taxon>Plakobranchus</taxon>
    </lineage>
</organism>
<protein>
    <submittedName>
        <fullName evidence="1">Uncharacterized protein</fullName>
    </submittedName>
</protein>
<dbReference type="AlphaFoldDB" id="A0AAV3ZNZ7"/>
<evidence type="ECO:0000313" key="1">
    <source>
        <dbReference type="EMBL" id="GFN96931.1"/>
    </source>
</evidence>
<reference evidence="1 2" key="1">
    <citation type="journal article" date="2021" name="Elife">
        <title>Chloroplast acquisition without the gene transfer in kleptoplastic sea slugs, Plakobranchus ocellatus.</title>
        <authorList>
            <person name="Maeda T."/>
            <person name="Takahashi S."/>
            <person name="Yoshida T."/>
            <person name="Shimamura S."/>
            <person name="Takaki Y."/>
            <person name="Nagai Y."/>
            <person name="Toyoda A."/>
            <person name="Suzuki Y."/>
            <person name="Arimoto A."/>
            <person name="Ishii H."/>
            <person name="Satoh N."/>
            <person name="Nishiyama T."/>
            <person name="Hasebe M."/>
            <person name="Maruyama T."/>
            <person name="Minagawa J."/>
            <person name="Obokata J."/>
            <person name="Shigenobu S."/>
        </authorList>
    </citation>
    <scope>NUCLEOTIDE SEQUENCE [LARGE SCALE GENOMIC DNA]</scope>
</reference>
<proteinExistence type="predicted"/>